<dbReference type="PROSITE" id="PS50076">
    <property type="entry name" value="DNAJ_2"/>
    <property type="match status" value="1"/>
</dbReference>
<dbReference type="Pfam" id="PF00226">
    <property type="entry name" value="DnaJ"/>
    <property type="match status" value="1"/>
</dbReference>
<dbReference type="Proteomes" id="UP000652567">
    <property type="component" value="Unassembled WGS sequence"/>
</dbReference>
<dbReference type="AlphaFoldDB" id="A0A928V719"/>
<accession>A0A928V719</accession>
<protein>
    <submittedName>
        <fullName evidence="3">Co-chaperone DjlA</fullName>
    </submittedName>
</protein>
<dbReference type="RefSeq" id="WP_193910798.1">
    <property type="nucleotide sequence ID" value="NZ_PRDL01000001.1"/>
</dbReference>
<proteinExistence type="predicted"/>
<dbReference type="InterPro" id="IPR036869">
    <property type="entry name" value="J_dom_sf"/>
</dbReference>
<dbReference type="InterPro" id="IPR029024">
    <property type="entry name" value="TerB-like"/>
</dbReference>
<dbReference type="InterPro" id="IPR001623">
    <property type="entry name" value="DnaJ_domain"/>
</dbReference>
<name>A0A928V719_9GAMM</name>
<gene>
    <name evidence="3" type="ORF">C4F51_14110</name>
</gene>
<dbReference type="Gene3D" id="1.10.287.110">
    <property type="entry name" value="DnaJ domain"/>
    <property type="match status" value="1"/>
</dbReference>
<dbReference type="PANTHER" id="PTHR24074">
    <property type="entry name" value="CO-CHAPERONE PROTEIN DJLA"/>
    <property type="match status" value="1"/>
</dbReference>
<evidence type="ECO:0000313" key="3">
    <source>
        <dbReference type="EMBL" id="MBE8718325.1"/>
    </source>
</evidence>
<dbReference type="PRINTS" id="PR00625">
    <property type="entry name" value="JDOMAIN"/>
</dbReference>
<reference evidence="3" key="1">
    <citation type="submission" date="2018-07" db="EMBL/GenBank/DDBJ databases">
        <title>Genome assembly of strain Ka43.</title>
        <authorList>
            <person name="Kukolya J."/>
            <person name="Nagy I."/>
            <person name="Horvath B."/>
            <person name="Toth A."/>
        </authorList>
    </citation>
    <scope>NUCLEOTIDE SEQUENCE</scope>
    <source>
        <strain evidence="3">KB43</strain>
    </source>
</reference>
<organism evidence="3 4">
    <name type="scientific">Cellvibrio polysaccharolyticus</name>
    <dbReference type="NCBI Taxonomy" id="2082724"/>
    <lineage>
        <taxon>Bacteria</taxon>
        <taxon>Pseudomonadati</taxon>
        <taxon>Pseudomonadota</taxon>
        <taxon>Gammaproteobacteria</taxon>
        <taxon>Cellvibrionales</taxon>
        <taxon>Cellvibrionaceae</taxon>
        <taxon>Cellvibrio</taxon>
    </lineage>
</organism>
<dbReference type="CDD" id="cd07316">
    <property type="entry name" value="terB_like_DjlA"/>
    <property type="match status" value="1"/>
</dbReference>
<dbReference type="CDD" id="cd06257">
    <property type="entry name" value="DnaJ"/>
    <property type="match status" value="1"/>
</dbReference>
<feature type="domain" description="J" evidence="2">
    <location>
        <begin position="196"/>
        <end position="261"/>
    </location>
</feature>
<dbReference type="Gene3D" id="1.10.3680.10">
    <property type="entry name" value="TerB-like"/>
    <property type="match status" value="1"/>
</dbReference>
<evidence type="ECO:0000313" key="4">
    <source>
        <dbReference type="Proteomes" id="UP000652567"/>
    </source>
</evidence>
<evidence type="ECO:0000259" key="2">
    <source>
        <dbReference type="PROSITE" id="PS50076"/>
    </source>
</evidence>
<comment type="caution">
    <text evidence="3">The sequence shown here is derived from an EMBL/GenBank/DDBJ whole genome shotgun (WGS) entry which is preliminary data.</text>
</comment>
<dbReference type="SMART" id="SM00271">
    <property type="entry name" value="DnaJ"/>
    <property type="match status" value="1"/>
</dbReference>
<keyword evidence="1" id="KW-0143">Chaperone</keyword>
<dbReference type="InterPro" id="IPR050817">
    <property type="entry name" value="DjlA_DnaK_co-chaperone"/>
</dbReference>
<dbReference type="Pfam" id="PF05099">
    <property type="entry name" value="TerB"/>
    <property type="match status" value="1"/>
</dbReference>
<dbReference type="SUPFAM" id="SSF46565">
    <property type="entry name" value="Chaperone J-domain"/>
    <property type="match status" value="1"/>
</dbReference>
<evidence type="ECO:0000256" key="1">
    <source>
        <dbReference type="ARBA" id="ARBA00023186"/>
    </source>
</evidence>
<dbReference type="EMBL" id="PRDL01000001">
    <property type="protein sequence ID" value="MBE8718325.1"/>
    <property type="molecule type" value="Genomic_DNA"/>
</dbReference>
<dbReference type="SUPFAM" id="SSF158682">
    <property type="entry name" value="TerB-like"/>
    <property type="match status" value="1"/>
</dbReference>
<sequence length="261" mass="29014">MIRKILAAIFGLLALFGLLVGFITYRIFRLFKKPVSPEEREKIQRTFFKTLFLLLGYVAKSDGRISETEIALTESLMSKMGLTAEHRKEAILLFKTGAGADFNPDEALRQFREDCSRSRNLTQMLLVYLINLAIADGQLQQAEATVLRRIAEGLGISSFAFEQILGMIQAQNSFGGGQHRYTGGGNQAPGPDQLALAYKALGVSASASDAEVKKAWRKLMSEYHPDKLMGQGMPQDMIKEATERSQEVQAAYDLIKKSRGR</sequence>
<dbReference type="InterPro" id="IPR007791">
    <property type="entry name" value="DjlA_N"/>
</dbReference>
<dbReference type="NCBIfam" id="NF006948">
    <property type="entry name" value="PRK09430.1"/>
    <property type="match status" value="1"/>
</dbReference>
<keyword evidence="4" id="KW-1185">Reference proteome</keyword>